<dbReference type="InterPro" id="IPR012334">
    <property type="entry name" value="Pectin_lyas_fold"/>
</dbReference>
<dbReference type="InterPro" id="IPR011050">
    <property type="entry name" value="Pectin_lyase_fold/virulence"/>
</dbReference>
<accession>A0A0F9LZH6</accession>
<proteinExistence type="predicted"/>
<dbReference type="AlphaFoldDB" id="A0A0F9LZH6"/>
<evidence type="ECO:0000313" key="1">
    <source>
        <dbReference type="EMBL" id="KKM92511.1"/>
    </source>
</evidence>
<protein>
    <recommendedName>
        <fullName evidence="2">Right handed beta helix domain-containing protein</fullName>
    </recommendedName>
</protein>
<dbReference type="Gene3D" id="2.160.20.10">
    <property type="entry name" value="Single-stranded right-handed beta-helix, Pectin lyase-like"/>
    <property type="match status" value="1"/>
</dbReference>
<dbReference type="SUPFAM" id="SSF51126">
    <property type="entry name" value="Pectin lyase-like"/>
    <property type="match status" value="1"/>
</dbReference>
<sequence>MGVTHLSGLEVGGVPVLPGMGGGIVAYRKVYFVDNKRGNDSNTGLSVEEAKSTVQAAVDLVQDEDTIVVFKGTGNYNEKITTGQNIRHADLVDGRGRNVTLAGATHMSLPYNSPQLYNVDSTEYTLFVRSPAWRITGFRIVADTGAPRGLLAEMAQAANTAGTNWAVGLQIDHCTFYGYVDTSNGGLLISGLGDLKVFDCLFGGFGSSTLAALGFEQGSLVTVPPFTHSQAQIRRCNFSDNSLNIKVPLSGAVIVDNIIGGQNGTNALATDGGIDLRTGGGNNVVSRNILGGTWETGGHYRQAADSDDWSGNIVQGGVVTGMINPPFTSSKPGQCWIALAIYGPSDKFLDAYTFINYGWEGQIAKATKAVYSLVGRAIARTPIKWLLKPLFDLAVRHGSKMDKKSSIETAVASLR</sequence>
<name>A0A0F9LZH6_9ZZZZ</name>
<organism evidence="1">
    <name type="scientific">marine sediment metagenome</name>
    <dbReference type="NCBI Taxonomy" id="412755"/>
    <lineage>
        <taxon>unclassified sequences</taxon>
        <taxon>metagenomes</taxon>
        <taxon>ecological metagenomes</taxon>
    </lineage>
</organism>
<gene>
    <name evidence="1" type="ORF">LCGC14_1217680</name>
</gene>
<reference evidence="1" key="1">
    <citation type="journal article" date="2015" name="Nature">
        <title>Complex archaea that bridge the gap between prokaryotes and eukaryotes.</title>
        <authorList>
            <person name="Spang A."/>
            <person name="Saw J.H."/>
            <person name="Jorgensen S.L."/>
            <person name="Zaremba-Niedzwiedzka K."/>
            <person name="Martijn J."/>
            <person name="Lind A.E."/>
            <person name="van Eijk R."/>
            <person name="Schleper C."/>
            <person name="Guy L."/>
            <person name="Ettema T.J."/>
        </authorList>
    </citation>
    <scope>NUCLEOTIDE SEQUENCE</scope>
</reference>
<comment type="caution">
    <text evidence="1">The sequence shown here is derived from an EMBL/GenBank/DDBJ whole genome shotgun (WGS) entry which is preliminary data.</text>
</comment>
<dbReference type="EMBL" id="LAZR01006382">
    <property type="protein sequence ID" value="KKM92511.1"/>
    <property type="molecule type" value="Genomic_DNA"/>
</dbReference>
<evidence type="ECO:0008006" key="2">
    <source>
        <dbReference type="Google" id="ProtNLM"/>
    </source>
</evidence>